<dbReference type="InterPro" id="IPR010917">
    <property type="entry name" value="TonB_rcpt_CS"/>
</dbReference>
<evidence type="ECO:0000256" key="2">
    <source>
        <dbReference type="ARBA" id="ARBA00022448"/>
    </source>
</evidence>
<evidence type="ECO:0000256" key="9">
    <source>
        <dbReference type="ARBA" id="ARBA00023077"/>
    </source>
</evidence>
<keyword evidence="5 12" id="KW-0812">Transmembrane</keyword>
<evidence type="ECO:0000313" key="19">
    <source>
        <dbReference type="Proteomes" id="UP000596063"/>
    </source>
</evidence>
<evidence type="ECO:0000256" key="6">
    <source>
        <dbReference type="ARBA" id="ARBA00022729"/>
    </source>
</evidence>
<evidence type="ECO:0000256" key="15">
    <source>
        <dbReference type="SAM" id="MobiDB-lite"/>
    </source>
</evidence>
<organism evidence="18 19">
    <name type="scientific">Spongiibacter nanhainus</name>
    <dbReference type="NCBI Taxonomy" id="2794344"/>
    <lineage>
        <taxon>Bacteria</taxon>
        <taxon>Pseudomonadati</taxon>
        <taxon>Pseudomonadota</taxon>
        <taxon>Gammaproteobacteria</taxon>
        <taxon>Cellvibrionales</taxon>
        <taxon>Spongiibacteraceae</taxon>
        <taxon>Spongiibacter</taxon>
    </lineage>
</organism>
<dbReference type="GO" id="GO:0006826">
    <property type="term" value="P:iron ion transport"/>
    <property type="evidence" value="ECO:0007669"/>
    <property type="project" value="UniProtKB-KW"/>
</dbReference>
<evidence type="ECO:0000256" key="3">
    <source>
        <dbReference type="ARBA" id="ARBA00022452"/>
    </source>
</evidence>
<evidence type="ECO:0000256" key="14">
    <source>
        <dbReference type="RuleBase" id="RU003357"/>
    </source>
</evidence>
<keyword evidence="18" id="KW-0675">Receptor</keyword>
<dbReference type="InterPro" id="IPR012910">
    <property type="entry name" value="Plug_dom"/>
</dbReference>
<evidence type="ECO:0000313" key="18">
    <source>
        <dbReference type="EMBL" id="QQD17858.1"/>
    </source>
</evidence>
<dbReference type="InterPro" id="IPR039426">
    <property type="entry name" value="TonB-dep_rcpt-like"/>
</dbReference>
<dbReference type="Proteomes" id="UP000596063">
    <property type="component" value="Chromosome"/>
</dbReference>
<keyword evidence="2 12" id="KW-0813">Transport</keyword>
<comment type="similarity">
    <text evidence="12 14">Belongs to the TonB-dependent receptor family.</text>
</comment>
<evidence type="ECO:0000256" key="10">
    <source>
        <dbReference type="ARBA" id="ARBA00023136"/>
    </source>
</evidence>
<dbReference type="PROSITE" id="PS01156">
    <property type="entry name" value="TONB_DEPENDENT_REC_2"/>
    <property type="match status" value="1"/>
</dbReference>
<accession>A0A7T4UQ70</accession>
<feature type="region of interest" description="Disordered" evidence="15">
    <location>
        <begin position="1"/>
        <end position="27"/>
    </location>
</feature>
<dbReference type="AlphaFoldDB" id="A0A7T4UQ70"/>
<dbReference type="KEGG" id="snan:I6N98_16180"/>
<evidence type="ECO:0000256" key="13">
    <source>
        <dbReference type="PROSITE-ProRule" id="PRU10144"/>
    </source>
</evidence>
<evidence type="ECO:0000256" key="7">
    <source>
        <dbReference type="ARBA" id="ARBA00023004"/>
    </source>
</evidence>
<evidence type="ECO:0000256" key="4">
    <source>
        <dbReference type="ARBA" id="ARBA00022496"/>
    </source>
</evidence>
<dbReference type="PROSITE" id="PS52016">
    <property type="entry name" value="TONB_DEPENDENT_REC_3"/>
    <property type="match status" value="1"/>
</dbReference>
<evidence type="ECO:0000256" key="12">
    <source>
        <dbReference type="PROSITE-ProRule" id="PRU01360"/>
    </source>
</evidence>
<protein>
    <submittedName>
        <fullName evidence="18">TonB-dependent receptor</fullName>
    </submittedName>
</protein>
<dbReference type="Pfam" id="PF00593">
    <property type="entry name" value="TonB_dep_Rec_b-barrel"/>
    <property type="match status" value="1"/>
</dbReference>
<keyword evidence="3 12" id="KW-1134">Transmembrane beta strand</keyword>
<reference evidence="18 19" key="1">
    <citation type="submission" date="2020-12" db="EMBL/GenBank/DDBJ databases">
        <authorList>
            <person name="Shan Y."/>
        </authorList>
    </citation>
    <scope>NUCLEOTIDE SEQUENCE [LARGE SCALE GENOMIC DNA]</scope>
    <source>
        <strain evidence="19">csc3.9</strain>
    </source>
</reference>
<dbReference type="Gene3D" id="2.40.170.20">
    <property type="entry name" value="TonB-dependent receptor, beta-barrel domain"/>
    <property type="match status" value="1"/>
</dbReference>
<feature type="region of interest" description="Disordered" evidence="15">
    <location>
        <begin position="473"/>
        <end position="496"/>
    </location>
</feature>
<feature type="short sequence motif" description="TonB C-terminal box" evidence="13">
    <location>
        <begin position="752"/>
        <end position="769"/>
    </location>
</feature>
<keyword evidence="7" id="KW-0408">Iron</keyword>
<dbReference type="Pfam" id="PF07715">
    <property type="entry name" value="Plug"/>
    <property type="match status" value="1"/>
</dbReference>
<dbReference type="PANTHER" id="PTHR32552:SF81">
    <property type="entry name" value="TONB-DEPENDENT OUTER MEMBRANE RECEPTOR"/>
    <property type="match status" value="1"/>
</dbReference>
<evidence type="ECO:0000256" key="5">
    <source>
        <dbReference type="ARBA" id="ARBA00022692"/>
    </source>
</evidence>
<dbReference type="EMBL" id="CP066167">
    <property type="protein sequence ID" value="QQD17858.1"/>
    <property type="molecule type" value="Genomic_DNA"/>
</dbReference>
<dbReference type="SUPFAM" id="SSF56935">
    <property type="entry name" value="Porins"/>
    <property type="match status" value="1"/>
</dbReference>
<evidence type="ECO:0000259" key="17">
    <source>
        <dbReference type="Pfam" id="PF07715"/>
    </source>
</evidence>
<dbReference type="RefSeq" id="WP_198569357.1">
    <property type="nucleotide sequence ID" value="NZ_CP066167.1"/>
</dbReference>
<evidence type="ECO:0000256" key="1">
    <source>
        <dbReference type="ARBA" id="ARBA00004571"/>
    </source>
</evidence>
<name>A0A7T4UQ70_9GAMM</name>
<sequence length="769" mass="84462">MSFGQTDAAELDGPSVNAPAAAAPAARRTTSRLLEEVVVTAQKREESVQDVPVSIQAFSGEKLDALGITDQVDLQRITPGLNVTEQVSYTITFLRGIGTDATIAADPSVATYIDGIYYPFASNLAQNFGSVERIEVLKGPQGTLFGRNATGGAIAVHTKNPEFDGFYGEALAEIGSFDSTQGRVHVNVPILDDVAMSATALYSTTDGYYEGRHGNPRRPVDGDTAKGYRIKLRAQPTEDLDINLAAVHMEMYIGEGSTGYTAEPSLLGQTLGIEPQRGYKGELDTLTLNDTDANDVYYGSIEYFAPWFTFKLLGSDQRMDTTGVRDFDGSAQPISTLATPSQYIDAQSAEVQFLSNGEWGPSWLEWIVGGFYFEAVQGFEELDFSLLGLDLTSGSIAGLTLPQPLVSLVNALLGQNLPSGAFDLVGLIGTESKAVFAQTTISFTDWLDLTLGGRYQEEERYIVRSSAGLDTAGGRQELFDNSDRATDSEGNPYPATDLQKDFTPKVSVQLRPFDNDTMIYLSWQEAVKAATYNTVVIYDQPDYVAPEELEAWELGIKTSFYDGAIQLNAAVFDYDVENLQTYYLSLFAGGVISFQNAGAARIRGFEFDGFMPLFPNVIDNLALIGGMSFLDAQYEEFDGASGYDENGTFQQNEDYSGNDVIRTPSMTATASLSKTWNMDGGPLELAFDAYYTDEFYYEASNRDVSRQESYWLYGSRLSYLYERWDLRTTLSVRNLTDERYTAGFFASDFGTQPTLAAPRSYALQVIWNF</sequence>
<dbReference type="GO" id="GO:0009279">
    <property type="term" value="C:cell outer membrane"/>
    <property type="evidence" value="ECO:0007669"/>
    <property type="project" value="UniProtKB-SubCell"/>
</dbReference>
<keyword evidence="8" id="KW-0406">Ion transport</keyword>
<dbReference type="InterPro" id="IPR036942">
    <property type="entry name" value="Beta-barrel_TonB_sf"/>
</dbReference>
<keyword evidence="11 12" id="KW-0998">Cell outer membrane</keyword>
<evidence type="ECO:0000259" key="16">
    <source>
        <dbReference type="Pfam" id="PF00593"/>
    </source>
</evidence>
<feature type="domain" description="TonB-dependent receptor plug" evidence="17">
    <location>
        <begin position="48"/>
        <end position="153"/>
    </location>
</feature>
<evidence type="ECO:0000256" key="8">
    <source>
        <dbReference type="ARBA" id="ARBA00023065"/>
    </source>
</evidence>
<dbReference type="InterPro" id="IPR000531">
    <property type="entry name" value="Beta-barrel_TonB"/>
</dbReference>
<comment type="subcellular location">
    <subcellularLocation>
        <location evidence="1 12">Cell outer membrane</location>
        <topology evidence="1 12">Multi-pass membrane protein</topology>
    </subcellularLocation>
</comment>
<feature type="domain" description="TonB-dependent receptor-like beta-barrel" evidence="16">
    <location>
        <begin position="363"/>
        <end position="735"/>
    </location>
</feature>
<dbReference type="PANTHER" id="PTHR32552">
    <property type="entry name" value="FERRICHROME IRON RECEPTOR-RELATED"/>
    <property type="match status" value="1"/>
</dbReference>
<feature type="compositionally biased region" description="Basic and acidic residues" evidence="15">
    <location>
        <begin position="477"/>
        <end position="487"/>
    </location>
</feature>
<keyword evidence="10 12" id="KW-0472">Membrane</keyword>
<keyword evidence="19" id="KW-1185">Reference proteome</keyword>
<keyword evidence="9 14" id="KW-0798">TonB box</keyword>
<keyword evidence="4" id="KW-0410">Iron transport</keyword>
<evidence type="ECO:0000256" key="11">
    <source>
        <dbReference type="ARBA" id="ARBA00023237"/>
    </source>
</evidence>
<gene>
    <name evidence="18" type="ORF">I6N98_16180</name>
</gene>
<keyword evidence="6" id="KW-0732">Signal</keyword>
<proteinExistence type="inferred from homology"/>